<feature type="transmembrane region" description="Helical" evidence="9">
    <location>
        <begin position="105"/>
        <end position="125"/>
    </location>
</feature>
<keyword evidence="4" id="KW-1003">Cell membrane</keyword>
<dbReference type="Gene3D" id="1.20.1740.10">
    <property type="entry name" value="Amino acid/polyamine transporter I"/>
    <property type="match status" value="1"/>
</dbReference>
<keyword evidence="8 9" id="KW-0472">Membrane</keyword>
<feature type="transmembrane region" description="Helical" evidence="9">
    <location>
        <begin position="62"/>
        <end position="85"/>
    </location>
</feature>
<accession>A0ABP5BS18</accession>
<evidence type="ECO:0000256" key="9">
    <source>
        <dbReference type="SAM" id="Phobius"/>
    </source>
</evidence>
<feature type="transmembrane region" description="Helical" evidence="9">
    <location>
        <begin position="137"/>
        <end position="158"/>
    </location>
</feature>
<feature type="transmembrane region" description="Helical" evidence="9">
    <location>
        <begin position="312"/>
        <end position="331"/>
    </location>
</feature>
<evidence type="ECO:0000256" key="7">
    <source>
        <dbReference type="ARBA" id="ARBA00022989"/>
    </source>
</evidence>
<evidence type="ECO:0000256" key="6">
    <source>
        <dbReference type="ARBA" id="ARBA00022970"/>
    </source>
</evidence>
<feature type="transmembrane region" description="Helical" evidence="9">
    <location>
        <begin position="16"/>
        <end position="42"/>
    </location>
</feature>
<organism evidence="11 12">
    <name type="scientific">Nocardioides panacihumi</name>
    <dbReference type="NCBI Taxonomy" id="400774"/>
    <lineage>
        <taxon>Bacteria</taxon>
        <taxon>Bacillati</taxon>
        <taxon>Actinomycetota</taxon>
        <taxon>Actinomycetes</taxon>
        <taxon>Propionibacteriales</taxon>
        <taxon>Nocardioidaceae</taxon>
        <taxon>Nocardioides</taxon>
    </lineage>
</organism>
<comment type="caution">
    <text evidence="11">The sequence shown here is derived from an EMBL/GenBank/DDBJ whole genome shotgun (WGS) entry which is preliminary data.</text>
</comment>
<gene>
    <name evidence="11" type="ORF">GCM10009798_08290</name>
</gene>
<keyword evidence="7 9" id="KW-1133">Transmembrane helix</keyword>
<dbReference type="PANTHER" id="PTHR43495:SF1">
    <property type="entry name" value="L-ASPARAGINE PERMEASE"/>
    <property type="match status" value="1"/>
</dbReference>
<feature type="transmembrane region" description="Helical" evidence="9">
    <location>
        <begin position="381"/>
        <end position="400"/>
    </location>
</feature>
<dbReference type="Pfam" id="PF00324">
    <property type="entry name" value="AA_permease"/>
    <property type="match status" value="1"/>
</dbReference>
<evidence type="ECO:0000256" key="4">
    <source>
        <dbReference type="ARBA" id="ARBA00022475"/>
    </source>
</evidence>
<dbReference type="InterPro" id="IPR004840">
    <property type="entry name" value="Amino_acid_permease_CS"/>
</dbReference>
<reference evidence="12" key="1">
    <citation type="journal article" date="2019" name="Int. J. Syst. Evol. Microbiol.">
        <title>The Global Catalogue of Microorganisms (GCM) 10K type strain sequencing project: providing services to taxonomists for standard genome sequencing and annotation.</title>
        <authorList>
            <consortium name="The Broad Institute Genomics Platform"/>
            <consortium name="The Broad Institute Genome Sequencing Center for Infectious Disease"/>
            <person name="Wu L."/>
            <person name="Ma J."/>
        </authorList>
    </citation>
    <scope>NUCLEOTIDE SEQUENCE [LARGE SCALE GENOMIC DNA]</scope>
    <source>
        <strain evidence="12">JCM 15309</strain>
    </source>
</reference>
<protein>
    <submittedName>
        <fullName evidence="11">Amino acid permease</fullName>
    </submittedName>
</protein>
<sequence length="437" mass="45635">MGSAIGVGLFYGSGEAIAAAGPAVVVSFLVAGTVAFLVMRALGELVVYRPTSGSVMDYAREFLGPFAGFATGWSYWIAAVTACMAEVTAAGHYIDYWFPQVPVPVTAAVALSILLLANFLSVRLFGELEFWFASIKVIAVVLLLLLGSAVLAFHFSPLGPSASVANLWQHGGFAPHGGWQAVSVLVAAFFAYTGIELVASTAGEAVDPRTTLRTAIRLLPLRIGVVYVGSIAVLLALMPWDRYAADGSPFVEVFAGVGLPAAGGVMNFVVLTAALSGCNANMYVASRLVRRLSVEGEAPSAFQRLNSRHVPAPALALTVAVIALGALVNVAAPETAFALFTAVATCAVLCGWTVIVWCHLRYRAAVRAGRLPRNDFPMPGAPVTSWFALACIGLIVVLLARNPETRPALVVGAGWTLALTVSYALLNRAPKAGVSNG</sequence>
<feature type="transmembrane region" description="Helical" evidence="9">
    <location>
        <begin position="219"/>
        <end position="240"/>
    </location>
</feature>
<dbReference type="EMBL" id="BAAAPB010000001">
    <property type="protein sequence ID" value="GAA1951346.1"/>
    <property type="molecule type" value="Genomic_DNA"/>
</dbReference>
<comment type="similarity">
    <text evidence="2">Belongs to the amino acid-polyamine-organocation (APC) superfamily. Amino acid transporter (AAT) (TC 2.A.3.1) family.</text>
</comment>
<keyword evidence="6" id="KW-0029">Amino-acid transport</keyword>
<feature type="transmembrane region" description="Helical" evidence="9">
    <location>
        <begin position="406"/>
        <end position="426"/>
    </location>
</feature>
<evidence type="ECO:0000256" key="8">
    <source>
        <dbReference type="ARBA" id="ARBA00023136"/>
    </source>
</evidence>
<feature type="transmembrane region" description="Helical" evidence="9">
    <location>
        <begin position="178"/>
        <end position="199"/>
    </location>
</feature>
<keyword evidence="5 9" id="KW-0812">Transmembrane</keyword>
<evidence type="ECO:0000256" key="3">
    <source>
        <dbReference type="ARBA" id="ARBA00022448"/>
    </source>
</evidence>
<feature type="domain" description="Amino acid permease/ SLC12A" evidence="10">
    <location>
        <begin position="1"/>
        <end position="400"/>
    </location>
</feature>
<dbReference type="Proteomes" id="UP001500571">
    <property type="component" value="Unassembled WGS sequence"/>
</dbReference>
<dbReference type="InterPro" id="IPR004841">
    <property type="entry name" value="AA-permease/SLC12A_dom"/>
</dbReference>
<keyword evidence="12" id="KW-1185">Reference proteome</keyword>
<feature type="transmembrane region" description="Helical" evidence="9">
    <location>
        <begin position="260"/>
        <end position="284"/>
    </location>
</feature>
<evidence type="ECO:0000256" key="1">
    <source>
        <dbReference type="ARBA" id="ARBA00004651"/>
    </source>
</evidence>
<evidence type="ECO:0000259" key="10">
    <source>
        <dbReference type="Pfam" id="PF00324"/>
    </source>
</evidence>
<comment type="subcellular location">
    <subcellularLocation>
        <location evidence="1">Cell membrane</location>
        <topology evidence="1">Multi-pass membrane protein</topology>
    </subcellularLocation>
</comment>
<keyword evidence="3" id="KW-0813">Transport</keyword>
<dbReference type="PANTHER" id="PTHR43495">
    <property type="entry name" value="GABA PERMEASE"/>
    <property type="match status" value="1"/>
</dbReference>
<evidence type="ECO:0000313" key="12">
    <source>
        <dbReference type="Proteomes" id="UP001500571"/>
    </source>
</evidence>
<evidence type="ECO:0000256" key="5">
    <source>
        <dbReference type="ARBA" id="ARBA00022692"/>
    </source>
</evidence>
<evidence type="ECO:0000313" key="11">
    <source>
        <dbReference type="EMBL" id="GAA1951346.1"/>
    </source>
</evidence>
<name>A0ABP5BS18_9ACTN</name>
<evidence type="ECO:0000256" key="2">
    <source>
        <dbReference type="ARBA" id="ARBA00008583"/>
    </source>
</evidence>
<dbReference type="PIRSF" id="PIRSF006060">
    <property type="entry name" value="AA_transporter"/>
    <property type="match status" value="1"/>
</dbReference>
<dbReference type="PROSITE" id="PS00218">
    <property type="entry name" value="AMINO_ACID_PERMEASE_1"/>
    <property type="match status" value="1"/>
</dbReference>
<feature type="transmembrane region" description="Helical" evidence="9">
    <location>
        <begin position="337"/>
        <end position="360"/>
    </location>
</feature>
<proteinExistence type="inferred from homology"/>